<dbReference type="EC" id="2.7.7.59" evidence="7"/>
<dbReference type="EC" id="3.1.4.-" evidence="7"/>
<dbReference type="PROSITE" id="PS51671">
    <property type="entry name" value="ACT"/>
    <property type="match status" value="1"/>
</dbReference>
<name>A0A3G9IGS0_9ACTN</name>
<dbReference type="InterPro" id="IPR043519">
    <property type="entry name" value="NT_sf"/>
</dbReference>
<accession>A0A3G9IGS0</accession>
<dbReference type="InterPro" id="IPR002912">
    <property type="entry name" value="ACT_dom"/>
</dbReference>
<evidence type="ECO:0000259" key="9">
    <source>
        <dbReference type="PROSITE" id="PS51831"/>
    </source>
</evidence>
<dbReference type="Proteomes" id="UP000271573">
    <property type="component" value="Chromosome"/>
</dbReference>
<feature type="domain" description="ACT" evidence="8">
    <location>
        <begin position="665"/>
        <end position="736"/>
    </location>
</feature>
<organism evidence="10 11">
    <name type="scientific">Nocardioides baekrokdamisoli</name>
    <dbReference type="NCBI Taxonomy" id="1804624"/>
    <lineage>
        <taxon>Bacteria</taxon>
        <taxon>Bacillati</taxon>
        <taxon>Actinomycetota</taxon>
        <taxon>Actinomycetes</taxon>
        <taxon>Propionibacteriales</taxon>
        <taxon>Nocardioidaceae</taxon>
        <taxon>Nocardioides</taxon>
    </lineage>
</organism>
<dbReference type="Gene3D" id="1.10.3090.10">
    <property type="entry name" value="cca-adding enzyme, domain 2"/>
    <property type="match status" value="1"/>
</dbReference>
<dbReference type="OrthoDB" id="9758038at2"/>
<evidence type="ECO:0000256" key="4">
    <source>
        <dbReference type="ARBA" id="ARBA00022801"/>
    </source>
</evidence>
<evidence type="ECO:0000256" key="1">
    <source>
        <dbReference type="ARBA" id="ARBA00022679"/>
    </source>
</evidence>
<evidence type="ECO:0000313" key="10">
    <source>
        <dbReference type="EMBL" id="BBH18207.1"/>
    </source>
</evidence>
<dbReference type="SUPFAM" id="SSF81301">
    <property type="entry name" value="Nucleotidyltransferase"/>
    <property type="match status" value="1"/>
</dbReference>
<comment type="function">
    <text evidence="7">Modifies, by uridylylation and deuridylylation, the PII regulatory proteins (GlnB and homologs), in response to the nitrogen status of the cell that GlnD senses through the glutamine level. Under low glutamine levels, catalyzes the conversion of the PII proteins and UTP to PII-UMP and PPi, while under higher glutamine levels, GlnD hydrolyzes PII-UMP to PII and UMP (deuridylylation). Thus, controls uridylylation state and activity of the PII proteins, and plays an important role in the regulation of nitrogen metabolism.</text>
</comment>
<keyword evidence="4 7" id="KW-0378">Hydrolase</keyword>
<evidence type="ECO:0000256" key="6">
    <source>
        <dbReference type="ARBA" id="ARBA00023268"/>
    </source>
</evidence>
<comment type="activity regulation">
    <text evidence="7">Uridylyltransferase (UTase) activity is inhibited by glutamine, while glutamine activates uridylyl-removing (UR) activity.</text>
</comment>
<evidence type="ECO:0000313" key="11">
    <source>
        <dbReference type="Proteomes" id="UP000271573"/>
    </source>
</evidence>
<evidence type="ECO:0000256" key="7">
    <source>
        <dbReference type="HAMAP-Rule" id="MF_00277"/>
    </source>
</evidence>
<evidence type="ECO:0000256" key="2">
    <source>
        <dbReference type="ARBA" id="ARBA00022695"/>
    </source>
</evidence>
<dbReference type="Pfam" id="PF01909">
    <property type="entry name" value="NTP_transf_2"/>
    <property type="match status" value="1"/>
</dbReference>
<dbReference type="PANTHER" id="PTHR47320">
    <property type="entry name" value="BIFUNCTIONAL URIDYLYLTRANSFERASE/URIDYLYL-REMOVING ENZYME"/>
    <property type="match status" value="1"/>
</dbReference>
<dbReference type="CDD" id="cd05401">
    <property type="entry name" value="NT_GlnE_GlnD_like"/>
    <property type="match status" value="1"/>
</dbReference>
<reference evidence="10 11" key="1">
    <citation type="submission" date="2018-11" db="EMBL/GenBank/DDBJ databases">
        <title>Complete genome sequence of Nocardioides baekrokdamisoli strain KCTC 39748.</title>
        <authorList>
            <person name="Kang S.W."/>
            <person name="Lee K.C."/>
            <person name="Kim K.K."/>
            <person name="Kim J.S."/>
            <person name="Kim D.S."/>
            <person name="Ko S.H."/>
            <person name="Yang S.H."/>
            <person name="Shin Y.K."/>
            <person name="Lee J.S."/>
        </authorList>
    </citation>
    <scope>NUCLEOTIDE SEQUENCE [LARGE SCALE GENOMIC DNA]</scope>
    <source>
        <strain evidence="10 11">KCTC 39748</strain>
    </source>
</reference>
<protein>
    <recommendedName>
        <fullName evidence="7">Bifunctional uridylyltransferase/uridylyl-removing enzyme</fullName>
        <shortName evidence="7">UTase/UR</shortName>
    </recommendedName>
    <alternativeName>
        <fullName evidence="7">Bifunctional [protein-PII] modification enzyme</fullName>
    </alternativeName>
    <alternativeName>
        <fullName evidence="7">Bifunctional nitrogen sensor protein</fullName>
    </alternativeName>
    <domain>
        <recommendedName>
            <fullName evidence="7">[Protein-PII] uridylyltransferase</fullName>
            <shortName evidence="7">PII uridylyltransferase</shortName>
            <shortName evidence="7">UTase</shortName>
            <ecNumber evidence="7">2.7.7.59</ecNumber>
        </recommendedName>
    </domain>
    <domain>
        <recommendedName>
            <fullName evidence="7">[Protein-PII]-UMP uridylyl-removing enzyme</fullName>
            <shortName evidence="7">UR</shortName>
            <ecNumber evidence="7">3.1.4.-</ecNumber>
        </recommendedName>
    </domain>
</protein>
<dbReference type="SUPFAM" id="SSF55021">
    <property type="entry name" value="ACT-like"/>
    <property type="match status" value="1"/>
</dbReference>
<evidence type="ECO:0000256" key="3">
    <source>
        <dbReference type="ARBA" id="ARBA00022737"/>
    </source>
</evidence>
<dbReference type="InterPro" id="IPR045865">
    <property type="entry name" value="ACT-like_dom_sf"/>
</dbReference>
<evidence type="ECO:0000259" key="8">
    <source>
        <dbReference type="PROSITE" id="PS51671"/>
    </source>
</evidence>
<dbReference type="NCBIfam" id="NF002895">
    <property type="entry name" value="PRK03381.1"/>
    <property type="match status" value="1"/>
</dbReference>
<comment type="cofactor">
    <cofactor evidence="7">
        <name>Mg(2+)</name>
        <dbReference type="ChEBI" id="CHEBI:18420"/>
    </cofactor>
</comment>
<dbReference type="InterPro" id="IPR002934">
    <property type="entry name" value="Polymerase_NTP_transf_dom"/>
</dbReference>
<comment type="catalytic activity">
    <reaction evidence="7">
        <text>[protein-PII]-L-tyrosine + UTP = [protein-PII]-uridylyl-L-tyrosine + diphosphate</text>
        <dbReference type="Rhea" id="RHEA:13673"/>
        <dbReference type="Rhea" id="RHEA-COMP:12147"/>
        <dbReference type="Rhea" id="RHEA-COMP:12148"/>
        <dbReference type="ChEBI" id="CHEBI:33019"/>
        <dbReference type="ChEBI" id="CHEBI:46398"/>
        <dbReference type="ChEBI" id="CHEBI:46858"/>
        <dbReference type="ChEBI" id="CHEBI:90602"/>
        <dbReference type="EC" id="2.7.7.59"/>
    </reaction>
</comment>
<keyword evidence="6 7" id="KW-0511">Multifunctional enzyme</keyword>
<comment type="similarity">
    <text evidence="7">Belongs to the GlnD family.</text>
</comment>
<proteinExistence type="inferred from homology"/>
<dbReference type="CDD" id="cd04899">
    <property type="entry name" value="ACT_ACR-UUR-like_2"/>
    <property type="match status" value="1"/>
</dbReference>
<dbReference type="InterPro" id="IPR006674">
    <property type="entry name" value="HD_domain"/>
</dbReference>
<dbReference type="SUPFAM" id="SSF109604">
    <property type="entry name" value="HD-domain/PDEase-like"/>
    <property type="match status" value="1"/>
</dbReference>
<dbReference type="InterPro" id="IPR003607">
    <property type="entry name" value="HD/PDEase_dom"/>
</dbReference>
<dbReference type="PROSITE" id="PS51831">
    <property type="entry name" value="HD"/>
    <property type="match status" value="1"/>
</dbReference>
<dbReference type="CDD" id="cd00077">
    <property type="entry name" value="HDc"/>
    <property type="match status" value="1"/>
</dbReference>
<dbReference type="SMART" id="SM00471">
    <property type="entry name" value="HDc"/>
    <property type="match status" value="1"/>
</dbReference>
<dbReference type="AlphaFoldDB" id="A0A3G9IGS0"/>
<dbReference type="Pfam" id="PF01966">
    <property type="entry name" value="HD"/>
    <property type="match status" value="1"/>
</dbReference>
<feature type="domain" description="HD" evidence="9">
    <location>
        <begin position="389"/>
        <end position="493"/>
    </location>
</feature>
<keyword evidence="2 7" id="KW-0548">Nucleotidyltransferase</keyword>
<dbReference type="PANTHER" id="PTHR47320:SF1">
    <property type="entry name" value="BIFUNCTIONAL URIDYLYLTRANSFERASE_URIDYLYL-REMOVING ENZYME"/>
    <property type="match status" value="1"/>
</dbReference>
<dbReference type="GO" id="GO:0008081">
    <property type="term" value="F:phosphoric diester hydrolase activity"/>
    <property type="evidence" value="ECO:0007669"/>
    <property type="project" value="UniProtKB-UniRule"/>
</dbReference>
<keyword evidence="3" id="KW-0677">Repeat</keyword>
<gene>
    <name evidence="7 10" type="primary">glnD</name>
    <name evidence="10" type="ORF">Back2_24940</name>
</gene>
<keyword evidence="5 7" id="KW-0460">Magnesium</keyword>
<keyword evidence="11" id="KW-1185">Reference proteome</keyword>
<comment type="catalytic activity">
    <reaction evidence="7">
        <text>[protein-PII]-uridylyl-L-tyrosine + H2O = [protein-PII]-L-tyrosine + UMP + H(+)</text>
        <dbReference type="Rhea" id="RHEA:48600"/>
        <dbReference type="Rhea" id="RHEA-COMP:12147"/>
        <dbReference type="Rhea" id="RHEA-COMP:12148"/>
        <dbReference type="ChEBI" id="CHEBI:15377"/>
        <dbReference type="ChEBI" id="CHEBI:15378"/>
        <dbReference type="ChEBI" id="CHEBI:46858"/>
        <dbReference type="ChEBI" id="CHEBI:57865"/>
        <dbReference type="ChEBI" id="CHEBI:90602"/>
    </reaction>
</comment>
<dbReference type="HAMAP" id="MF_00277">
    <property type="entry name" value="PII_uridylyl_transf"/>
    <property type="match status" value="1"/>
</dbReference>
<feature type="region of interest" description="Uridylyltransferase" evidence="7">
    <location>
        <begin position="1"/>
        <end position="274"/>
    </location>
</feature>
<comment type="domain">
    <text evidence="7">Has four distinct domains: an N-terminal nucleotidyltransferase (NT) domain responsible for UTase activity, a central HD domain that encodes UR activity, and two C-terminal ACT domains that seem to have a role in glutamine sensing.</text>
</comment>
<comment type="caution">
    <text evidence="7">Lacks conserved residue(s) required for the propagation of feature annotation.</text>
</comment>
<sequence>MTSQERAERTTAADELCQSAYAGAGGPDVGVALVAVGGYGRGELAPYSDLDVVLVHDEGVEVGDLAEKVWYPLWDAKVKLDHSVRSLSEMLSAAEADPRVALGLLDVRHLAGDTALTLRLRSTMLNDWRQKARQQLPALRELTQQRHRLLGEVAHESIPDLKEMEGGLRDGVVMKGIVATWLVDVPHVDLERSRQGLLDVRDVVQGLAGRATDRIAPEWWGDIAEHFGLDSRLEAQRYVRQLGRRVTHLSRLSWRRVDDALLRGSRERRPQLTSVAQGVAVSRGEIVLDGVVEPADDPVLLLRAAAEAAVRGLVLSPASAGRLARTSKPLPNPWPDEARHQFVRLLASGRGLLHVWETLEETGALGQFLPEWEEIRLLPHATTVHQYTVDRHSIETAVEASGLIRRVGRPDVLLVTALLHDIGKSCVGDHSIAGAPVARAAVARMGFDSDAVALIELLVRYHLLLATLATTRDPSDPATIEQLLSVITTTEALDLLTELTEADALATGPKAWTTWRASLIRELAANARQRLDTGEPVRPEPQHLKVPRAVEKKGDISFSVEQTEDGARLTVMAKDRVGLMADVAAVLALQRVGVRACRLWSQGDIGVSQWELADESVQASILHTRFEALLDGRLDADARLRPSDAAAHLAPAVVVRPGAATDATVLEFRAADRPGTVYVVAKALAALGITVRSAHLSTLGPQAVDVFYLQEPGAGALSRERAQAAVDAVRAVLAGE</sequence>
<dbReference type="KEGG" id="nbe:Back2_24940"/>
<keyword evidence="1 7" id="KW-0808">Transferase</keyword>
<dbReference type="Gene3D" id="3.30.460.10">
    <property type="entry name" value="Beta Polymerase, domain 2"/>
    <property type="match status" value="1"/>
</dbReference>
<dbReference type="EMBL" id="AP019307">
    <property type="protein sequence ID" value="BBH18207.1"/>
    <property type="molecule type" value="Genomic_DNA"/>
</dbReference>
<dbReference type="GO" id="GO:0008773">
    <property type="term" value="F:[protein-PII] uridylyltransferase activity"/>
    <property type="evidence" value="ECO:0007669"/>
    <property type="project" value="UniProtKB-UniRule"/>
</dbReference>
<dbReference type="InterPro" id="IPR010043">
    <property type="entry name" value="UTase/UR"/>
</dbReference>
<dbReference type="RefSeq" id="WP_125569545.1">
    <property type="nucleotide sequence ID" value="NZ_AP019307.1"/>
</dbReference>
<evidence type="ECO:0000256" key="5">
    <source>
        <dbReference type="ARBA" id="ARBA00022842"/>
    </source>
</evidence>
<dbReference type="GO" id="GO:0006808">
    <property type="term" value="P:regulation of nitrogen utilization"/>
    <property type="evidence" value="ECO:0007669"/>
    <property type="project" value="UniProtKB-UniRule"/>
</dbReference>